<dbReference type="AlphaFoldDB" id="A0AAU7JC87"/>
<dbReference type="EMBL" id="CP157484">
    <property type="protein sequence ID" value="XBO37842.1"/>
    <property type="molecule type" value="Genomic_DNA"/>
</dbReference>
<name>A0AAU7JC87_9HYPH</name>
<proteinExistence type="predicted"/>
<dbReference type="RefSeq" id="WP_406854669.1">
    <property type="nucleotide sequence ID" value="NZ_CP157484.1"/>
</dbReference>
<evidence type="ECO:0000313" key="1">
    <source>
        <dbReference type="EMBL" id="XBO37842.1"/>
    </source>
</evidence>
<accession>A0AAU7JC87</accession>
<organism evidence="1">
    <name type="scientific">Alsobacter sp. KACC 23698</name>
    <dbReference type="NCBI Taxonomy" id="3149229"/>
    <lineage>
        <taxon>Bacteria</taxon>
        <taxon>Pseudomonadati</taxon>
        <taxon>Pseudomonadota</taxon>
        <taxon>Alphaproteobacteria</taxon>
        <taxon>Hyphomicrobiales</taxon>
        <taxon>Alsobacteraceae</taxon>
        <taxon>Alsobacter</taxon>
    </lineage>
</organism>
<sequence>MADKADRMEPDAEVMAGEQHALMIEQALWEFWHDAVDEPLPPKILILLRELAQAEETPPPLRVQ</sequence>
<protein>
    <recommendedName>
        <fullName evidence="2">Anti-sigma factor NepR domain-containing protein</fullName>
    </recommendedName>
</protein>
<gene>
    <name evidence="1" type="ORF">ABEG18_19265</name>
</gene>
<reference evidence="1" key="1">
    <citation type="submission" date="2024-05" db="EMBL/GenBank/DDBJ databases">
        <authorList>
            <person name="Kim S."/>
            <person name="Heo J."/>
            <person name="Choi H."/>
            <person name="Choi Y."/>
            <person name="Kwon S.-W."/>
            <person name="Kim Y."/>
        </authorList>
    </citation>
    <scope>NUCLEOTIDE SEQUENCE</scope>
    <source>
        <strain evidence="1">KACC 23698</strain>
    </source>
</reference>
<evidence type="ECO:0008006" key="2">
    <source>
        <dbReference type="Google" id="ProtNLM"/>
    </source>
</evidence>